<dbReference type="Proteomes" id="UP000242715">
    <property type="component" value="Unassembled WGS sequence"/>
</dbReference>
<evidence type="ECO:0000256" key="1">
    <source>
        <dbReference type="SAM" id="Coils"/>
    </source>
</evidence>
<dbReference type="InterPro" id="IPR004252">
    <property type="entry name" value="Probable_transposase_24"/>
</dbReference>
<sequence length="489" mass="57150">MSGRDISTLPISTLPTLRPATLQLATLQPSGYQHTYRPYPQEFGCTPPTFQSNIFRPTTSQSTIFRPTTYQPYAHEAMYQNNTDHEEEQYYTVLRKRRKYYQEVKYLGQKILIYPVGDALEPCTETALAISITIKFVYKFFYPTYEDLIKVDRVKQEIFEEFSKQCTWEPHHREAVENNFHFNARNRLKDMLCHARAIYKLRHDPPKNPYRPNWIGDKVWDKLLQHWENDSTFKKRSAANKANRKSAMLKGGGLHTMGSVSVICHAQDMIKKKGTNIDIPEIHNETHTRKSTGAYVDQRYETTQRLYEDCIEKYLQEHPEYSNHKAIPSTIRRDIWMEVSGTGTKHTKYGFGKLAPNVRHENLLHIPTFEERSRPVEIPPAAQAEIQRLREEVDRWAQQDQEREQKMQDELRKIREEQRQAMEQQKLEMAAYLKKMIASLSMNAPIDETAPHEDSANSIMRTHTHVKCISASKLSGVFCLTAFHLFSFG</sequence>
<keyword evidence="3" id="KW-1185">Reference proteome</keyword>
<gene>
    <name evidence="2" type="ORF">TSUD_408650</name>
</gene>
<dbReference type="EMBL" id="DF974694">
    <property type="protein sequence ID" value="GAU50133.1"/>
    <property type="molecule type" value="Genomic_DNA"/>
</dbReference>
<dbReference type="AlphaFoldDB" id="A0A2Z6P6A6"/>
<protein>
    <recommendedName>
        <fullName evidence="4">Transposase, Ptta/En/Spm, plant</fullName>
    </recommendedName>
</protein>
<proteinExistence type="predicted"/>
<evidence type="ECO:0008006" key="4">
    <source>
        <dbReference type="Google" id="ProtNLM"/>
    </source>
</evidence>
<reference evidence="3" key="1">
    <citation type="journal article" date="2017" name="Front. Plant Sci.">
        <title>Climate Clever Clovers: New Paradigm to Reduce the Environmental Footprint of Ruminants by Breeding Low Methanogenic Forages Utilizing Haplotype Variation.</title>
        <authorList>
            <person name="Kaur P."/>
            <person name="Appels R."/>
            <person name="Bayer P.E."/>
            <person name="Keeble-Gagnere G."/>
            <person name="Wang J."/>
            <person name="Hirakawa H."/>
            <person name="Shirasawa K."/>
            <person name="Vercoe P."/>
            <person name="Stefanova K."/>
            <person name="Durmic Z."/>
            <person name="Nichols P."/>
            <person name="Revell C."/>
            <person name="Isobe S.N."/>
            <person name="Edwards D."/>
            <person name="Erskine W."/>
        </authorList>
    </citation>
    <scope>NUCLEOTIDE SEQUENCE [LARGE SCALE GENOMIC DNA]</scope>
    <source>
        <strain evidence="3">cv. Daliak</strain>
    </source>
</reference>
<dbReference type="Pfam" id="PF03004">
    <property type="entry name" value="Transposase_24"/>
    <property type="match status" value="1"/>
</dbReference>
<dbReference type="OrthoDB" id="10425760at2759"/>
<organism evidence="2 3">
    <name type="scientific">Trifolium subterraneum</name>
    <name type="common">Subterranean clover</name>
    <dbReference type="NCBI Taxonomy" id="3900"/>
    <lineage>
        <taxon>Eukaryota</taxon>
        <taxon>Viridiplantae</taxon>
        <taxon>Streptophyta</taxon>
        <taxon>Embryophyta</taxon>
        <taxon>Tracheophyta</taxon>
        <taxon>Spermatophyta</taxon>
        <taxon>Magnoliopsida</taxon>
        <taxon>eudicotyledons</taxon>
        <taxon>Gunneridae</taxon>
        <taxon>Pentapetalae</taxon>
        <taxon>rosids</taxon>
        <taxon>fabids</taxon>
        <taxon>Fabales</taxon>
        <taxon>Fabaceae</taxon>
        <taxon>Papilionoideae</taxon>
        <taxon>50 kb inversion clade</taxon>
        <taxon>NPAAA clade</taxon>
        <taxon>Hologalegina</taxon>
        <taxon>IRL clade</taxon>
        <taxon>Trifolieae</taxon>
        <taxon>Trifolium</taxon>
    </lineage>
</organism>
<evidence type="ECO:0000313" key="2">
    <source>
        <dbReference type="EMBL" id="GAU50133.1"/>
    </source>
</evidence>
<evidence type="ECO:0000313" key="3">
    <source>
        <dbReference type="Proteomes" id="UP000242715"/>
    </source>
</evidence>
<accession>A0A2Z6P6A6</accession>
<feature type="coiled-coil region" evidence="1">
    <location>
        <begin position="386"/>
        <end position="435"/>
    </location>
</feature>
<keyword evidence="1" id="KW-0175">Coiled coil</keyword>
<name>A0A2Z6P6A6_TRISU</name>